<dbReference type="GO" id="GO:0017004">
    <property type="term" value="P:cytochrome complex assembly"/>
    <property type="evidence" value="ECO:0007669"/>
    <property type="project" value="InterPro"/>
</dbReference>
<feature type="domain" description="Cytochrome c assembly protein" evidence="6">
    <location>
        <begin position="68"/>
        <end position="266"/>
    </location>
</feature>
<dbReference type="GO" id="GO:0020037">
    <property type="term" value="F:heme binding"/>
    <property type="evidence" value="ECO:0007669"/>
    <property type="project" value="InterPro"/>
</dbReference>
<evidence type="ECO:0000256" key="1">
    <source>
        <dbReference type="ARBA" id="ARBA00004141"/>
    </source>
</evidence>
<feature type="transmembrane region" description="Helical" evidence="5">
    <location>
        <begin position="136"/>
        <end position="163"/>
    </location>
</feature>
<dbReference type="PANTHER" id="PTHR30071:SF15">
    <property type="entry name" value="PROTEIN HEMX"/>
    <property type="match status" value="1"/>
</dbReference>
<feature type="transmembrane region" description="Helical" evidence="5">
    <location>
        <begin position="12"/>
        <end position="31"/>
    </location>
</feature>
<feature type="transmembrane region" description="Helical" evidence="5">
    <location>
        <begin position="184"/>
        <end position="208"/>
    </location>
</feature>
<organism evidence="7 8">
    <name type="scientific">Fervidibacillus albus</name>
    <dbReference type="NCBI Taxonomy" id="2980026"/>
    <lineage>
        <taxon>Bacteria</taxon>
        <taxon>Bacillati</taxon>
        <taxon>Bacillota</taxon>
        <taxon>Bacilli</taxon>
        <taxon>Bacillales</taxon>
        <taxon>Bacillaceae</taxon>
        <taxon>Fervidibacillus</taxon>
    </lineage>
</organism>
<feature type="transmembrane region" description="Helical" evidence="5">
    <location>
        <begin position="38"/>
        <end position="59"/>
    </location>
</feature>
<feature type="transmembrane region" description="Helical" evidence="5">
    <location>
        <begin position="248"/>
        <end position="267"/>
    </location>
</feature>
<dbReference type="Proteomes" id="UP001164718">
    <property type="component" value="Chromosome"/>
</dbReference>
<accession>A0A9E8RY42</accession>
<dbReference type="InterPro" id="IPR045062">
    <property type="entry name" value="Cyt_c_biogenesis_CcsA/CcmC"/>
</dbReference>
<evidence type="ECO:0000256" key="2">
    <source>
        <dbReference type="ARBA" id="ARBA00022692"/>
    </source>
</evidence>
<proteinExistence type="predicted"/>
<evidence type="ECO:0000259" key="6">
    <source>
        <dbReference type="Pfam" id="PF01578"/>
    </source>
</evidence>
<feature type="transmembrane region" description="Helical" evidence="5">
    <location>
        <begin position="65"/>
        <end position="86"/>
    </location>
</feature>
<sequence length="277" mass="33060">MGEQILLRLHEWMLVFYALSIFFYFYDFLFHSRRANRAAFLFLLGVWLLQTILLTVYMIRLDRFPILTIYEGLYFYVWLLITFSLFVNRYLNIPFIVFFTNIFGFVLIVVFSAAPFRWSSNVLAEQFASESLFLHITLSLLAYASFSISSMFSVLYLFQYRILKRKIWKKRLWRLGDLNRLEKLSSIFDCFGIPLLLAGLVLGLQWAFIQIPDIALVDLKIVGSFFILFIYSWILYQRVHKRLNGIRFTLWNGAAFLMVLINFFLLGKFSNFHIWYI</sequence>
<gene>
    <name evidence="7" type="ORF">OE104_02510</name>
</gene>
<dbReference type="EMBL" id="CP106878">
    <property type="protein sequence ID" value="WAA10232.1"/>
    <property type="molecule type" value="Genomic_DNA"/>
</dbReference>
<evidence type="ECO:0000256" key="5">
    <source>
        <dbReference type="SAM" id="Phobius"/>
    </source>
</evidence>
<keyword evidence="3 5" id="KW-1133">Transmembrane helix</keyword>
<name>A0A9E8RY42_9BACI</name>
<feature type="transmembrane region" description="Helical" evidence="5">
    <location>
        <begin position="214"/>
        <end position="236"/>
    </location>
</feature>
<keyword evidence="8" id="KW-1185">Reference proteome</keyword>
<evidence type="ECO:0000313" key="8">
    <source>
        <dbReference type="Proteomes" id="UP001164718"/>
    </source>
</evidence>
<dbReference type="RefSeq" id="WP_275418016.1">
    <property type="nucleotide sequence ID" value="NZ_CP106878.1"/>
</dbReference>
<evidence type="ECO:0000313" key="7">
    <source>
        <dbReference type="EMBL" id="WAA10232.1"/>
    </source>
</evidence>
<feature type="transmembrane region" description="Helical" evidence="5">
    <location>
        <begin position="93"/>
        <end position="116"/>
    </location>
</feature>
<dbReference type="KEGG" id="faf:OE104_02510"/>
<dbReference type="GO" id="GO:0005886">
    <property type="term" value="C:plasma membrane"/>
    <property type="evidence" value="ECO:0007669"/>
    <property type="project" value="TreeGrafter"/>
</dbReference>
<keyword evidence="4 5" id="KW-0472">Membrane</keyword>
<dbReference type="AlphaFoldDB" id="A0A9E8RY42"/>
<evidence type="ECO:0000256" key="4">
    <source>
        <dbReference type="ARBA" id="ARBA00023136"/>
    </source>
</evidence>
<dbReference type="InterPro" id="IPR002541">
    <property type="entry name" value="Cyt_c_assembly"/>
</dbReference>
<keyword evidence="2 5" id="KW-0812">Transmembrane</keyword>
<reference evidence="7" key="1">
    <citation type="submission" date="2022-09" db="EMBL/GenBank/DDBJ databases">
        <title>Complete Genomes of Fervidibacillus albus and Fervidibacillus halotolerans isolated from tidal flat sediments.</title>
        <authorList>
            <person name="Kwon K.K."/>
            <person name="Yang S.-H."/>
            <person name="Park M.J."/>
            <person name="Oh H.-M."/>
        </authorList>
    </citation>
    <scope>NUCLEOTIDE SEQUENCE</scope>
    <source>
        <strain evidence="7">MEBiC13591</strain>
    </source>
</reference>
<evidence type="ECO:0000256" key="3">
    <source>
        <dbReference type="ARBA" id="ARBA00022989"/>
    </source>
</evidence>
<dbReference type="Pfam" id="PF01578">
    <property type="entry name" value="Cytochrom_C_asm"/>
    <property type="match status" value="1"/>
</dbReference>
<dbReference type="PANTHER" id="PTHR30071">
    <property type="entry name" value="HEME EXPORTER PROTEIN C"/>
    <property type="match status" value="1"/>
</dbReference>
<protein>
    <submittedName>
        <fullName evidence="7">Cytochrome c biogenesis protein</fullName>
    </submittedName>
</protein>
<comment type="subcellular location">
    <subcellularLocation>
        <location evidence="1">Membrane</location>
        <topology evidence="1">Multi-pass membrane protein</topology>
    </subcellularLocation>
</comment>